<evidence type="ECO:0000256" key="5">
    <source>
        <dbReference type="ARBA" id="ARBA00022729"/>
    </source>
</evidence>
<evidence type="ECO:0000256" key="10">
    <source>
        <dbReference type="ARBA" id="ARBA00038929"/>
    </source>
</evidence>
<evidence type="ECO:0000256" key="7">
    <source>
        <dbReference type="ARBA" id="ARBA00023180"/>
    </source>
</evidence>
<evidence type="ECO:0000256" key="9">
    <source>
        <dbReference type="ARBA" id="ARBA00036824"/>
    </source>
</evidence>
<comment type="similarity">
    <text evidence="2 12">Belongs to the glycosyl hydrolase 17 family.</text>
</comment>
<organism evidence="14 15">
    <name type="scientific">Lithohypha guttulata</name>
    <dbReference type="NCBI Taxonomy" id="1690604"/>
    <lineage>
        <taxon>Eukaryota</taxon>
        <taxon>Fungi</taxon>
        <taxon>Dikarya</taxon>
        <taxon>Ascomycota</taxon>
        <taxon>Pezizomycotina</taxon>
        <taxon>Eurotiomycetes</taxon>
        <taxon>Chaetothyriomycetidae</taxon>
        <taxon>Chaetothyriales</taxon>
        <taxon>Trichomeriaceae</taxon>
        <taxon>Lithohypha</taxon>
    </lineage>
</organism>
<dbReference type="GO" id="GO:0042973">
    <property type="term" value="F:glucan endo-1,3-beta-D-glucosidase activity"/>
    <property type="evidence" value="ECO:0007669"/>
    <property type="project" value="TreeGrafter"/>
</dbReference>
<evidence type="ECO:0000256" key="8">
    <source>
        <dbReference type="ARBA" id="ARBA00023295"/>
    </source>
</evidence>
<dbReference type="Pfam" id="PF00332">
    <property type="entry name" value="Glyco_hydro_17"/>
    <property type="match status" value="1"/>
</dbReference>
<evidence type="ECO:0000256" key="13">
    <source>
        <dbReference type="SAM" id="SignalP"/>
    </source>
</evidence>
<dbReference type="EC" id="3.2.1.58" evidence="10"/>
<evidence type="ECO:0000313" key="15">
    <source>
        <dbReference type="Proteomes" id="UP001309876"/>
    </source>
</evidence>
<dbReference type="GO" id="GO:0009986">
    <property type="term" value="C:cell surface"/>
    <property type="evidence" value="ECO:0007669"/>
    <property type="project" value="TreeGrafter"/>
</dbReference>
<keyword evidence="6 14" id="KW-0378">Hydrolase</keyword>
<keyword evidence="15" id="KW-1185">Reference proteome</keyword>
<comment type="caution">
    <text evidence="14">The sequence shown here is derived from an EMBL/GenBank/DDBJ whole genome shotgun (WGS) entry which is preliminary data.</text>
</comment>
<name>A0AAN7YAE0_9EURO</name>
<proteinExistence type="inferred from homology"/>
<evidence type="ECO:0000256" key="12">
    <source>
        <dbReference type="RuleBase" id="RU004335"/>
    </source>
</evidence>
<feature type="signal peptide" evidence="13">
    <location>
        <begin position="1"/>
        <end position="20"/>
    </location>
</feature>
<evidence type="ECO:0000313" key="14">
    <source>
        <dbReference type="EMBL" id="KAK5091080.1"/>
    </source>
</evidence>
<dbReference type="Gene3D" id="3.20.20.80">
    <property type="entry name" value="Glycosidases"/>
    <property type="match status" value="1"/>
</dbReference>
<dbReference type="Proteomes" id="UP001309876">
    <property type="component" value="Unassembled WGS sequence"/>
</dbReference>
<keyword evidence="3" id="KW-0134">Cell wall</keyword>
<dbReference type="PANTHER" id="PTHR16631:SF26">
    <property type="entry name" value="GLUCAN 1,3-BETA-GLUCOSIDASE"/>
    <property type="match status" value="1"/>
</dbReference>
<dbReference type="InterPro" id="IPR017853">
    <property type="entry name" value="GH"/>
</dbReference>
<dbReference type="GO" id="GO:0005576">
    <property type="term" value="C:extracellular region"/>
    <property type="evidence" value="ECO:0007669"/>
    <property type="project" value="TreeGrafter"/>
</dbReference>
<dbReference type="GO" id="GO:0009277">
    <property type="term" value="C:fungal-type cell wall"/>
    <property type="evidence" value="ECO:0007669"/>
    <property type="project" value="TreeGrafter"/>
</dbReference>
<keyword evidence="5 13" id="KW-0732">Signal</keyword>
<dbReference type="GO" id="GO:0071555">
    <property type="term" value="P:cell wall organization"/>
    <property type="evidence" value="ECO:0007669"/>
    <property type="project" value="TreeGrafter"/>
</dbReference>
<evidence type="ECO:0000256" key="2">
    <source>
        <dbReference type="ARBA" id="ARBA00008773"/>
    </source>
</evidence>
<dbReference type="PANTHER" id="PTHR16631">
    <property type="entry name" value="GLUCAN 1,3-BETA-GLUCOSIDASE"/>
    <property type="match status" value="1"/>
</dbReference>
<gene>
    <name evidence="14" type="primary">BGL2</name>
    <name evidence="14" type="ORF">LTR05_001260</name>
</gene>
<comment type="subcellular location">
    <subcellularLocation>
        <location evidence="1">Secreted</location>
        <location evidence="1">Cell wall</location>
    </subcellularLocation>
</comment>
<evidence type="ECO:0000256" key="4">
    <source>
        <dbReference type="ARBA" id="ARBA00022525"/>
    </source>
</evidence>
<protein>
    <recommendedName>
        <fullName evidence="10">glucan 1,3-beta-glucosidase</fullName>
        <ecNumber evidence="10">3.2.1.58</ecNumber>
    </recommendedName>
    <alternativeName>
        <fullName evidence="11">Exo-1,3-beta-glucanase</fullName>
    </alternativeName>
</protein>
<evidence type="ECO:0000256" key="6">
    <source>
        <dbReference type="ARBA" id="ARBA00022801"/>
    </source>
</evidence>
<feature type="chain" id="PRO_5042933090" description="glucan 1,3-beta-glucosidase" evidence="13">
    <location>
        <begin position="21"/>
        <end position="310"/>
    </location>
</feature>
<keyword evidence="4" id="KW-0964">Secreted</keyword>
<dbReference type="GO" id="GO:0004338">
    <property type="term" value="F:glucan exo-1,3-beta-glucosidase activity"/>
    <property type="evidence" value="ECO:0007669"/>
    <property type="project" value="UniProtKB-EC"/>
</dbReference>
<sequence length="310" mass="33719">MHIRVTPLAALAVTASVVRAAGQLGFAVGNVNPNGSCKKRSDFEADFKAITDNTHSTLVRTYSSSDSFGNLCNTPSEILPAAQNAGVKVLLGMWPDGIDVYEKEKAPIVQANVEQYGDTLFGITVGSEGLYRGTYSEGELVSWIDDMKKTFPNTKIGTADSWSSWNNGSMDAVIRGPIDLALANGFPYWQYQDISNATKTYFEAMAQALAHIQEVSGSLDRIHFMNGETGWPGDGGTDAGAALAGTDNAKIYWDSAVCALLDWNVDVFWFEAFDEPNKQDAIGDNSQRATEKFWGSFTSDRVPKFDMRCG</sequence>
<keyword evidence="8 14" id="KW-0326">Glycosidase</keyword>
<dbReference type="AlphaFoldDB" id="A0AAN7YAE0"/>
<evidence type="ECO:0000256" key="1">
    <source>
        <dbReference type="ARBA" id="ARBA00004191"/>
    </source>
</evidence>
<comment type="catalytic activity">
    <reaction evidence="9">
        <text>Successive hydrolysis of beta-D-glucose units from the non-reducing ends of (1-&gt;3)-beta-D-glucans, releasing alpha-glucose.</text>
        <dbReference type="EC" id="3.2.1.58"/>
    </reaction>
</comment>
<accession>A0AAN7YAE0</accession>
<keyword evidence="7" id="KW-0325">Glycoprotein</keyword>
<evidence type="ECO:0000256" key="3">
    <source>
        <dbReference type="ARBA" id="ARBA00022512"/>
    </source>
</evidence>
<dbReference type="InterPro" id="IPR050732">
    <property type="entry name" value="Beta-glucan_modifiers"/>
</dbReference>
<evidence type="ECO:0000256" key="11">
    <source>
        <dbReference type="ARBA" id="ARBA00041761"/>
    </source>
</evidence>
<dbReference type="SUPFAM" id="SSF51445">
    <property type="entry name" value="(Trans)glycosidases"/>
    <property type="match status" value="1"/>
</dbReference>
<reference evidence="14 15" key="1">
    <citation type="submission" date="2023-08" db="EMBL/GenBank/DDBJ databases">
        <title>Black Yeasts Isolated from many extreme environments.</title>
        <authorList>
            <person name="Coleine C."/>
            <person name="Stajich J.E."/>
            <person name="Selbmann L."/>
        </authorList>
    </citation>
    <scope>NUCLEOTIDE SEQUENCE [LARGE SCALE GENOMIC DNA]</scope>
    <source>
        <strain evidence="14 15">CCFEE 5910</strain>
    </source>
</reference>
<dbReference type="InterPro" id="IPR000490">
    <property type="entry name" value="Glyco_hydro_17"/>
</dbReference>
<dbReference type="EMBL" id="JAVRRJ010000001">
    <property type="protein sequence ID" value="KAK5091080.1"/>
    <property type="molecule type" value="Genomic_DNA"/>
</dbReference>
<dbReference type="GO" id="GO:0005975">
    <property type="term" value="P:carbohydrate metabolic process"/>
    <property type="evidence" value="ECO:0007669"/>
    <property type="project" value="InterPro"/>
</dbReference>